<gene>
    <name evidence="1" type="ORF">ASAP_1563</name>
</gene>
<protein>
    <submittedName>
        <fullName evidence="1">Uncharacterized protein</fullName>
    </submittedName>
</protein>
<reference evidence="1 2" key="1">
    <citation type="journal article" date="2014" name="Genome Biol. Evol.">
        <title>Acetic acid bacteria genomes reveal functional traits for adaptation to life in insect guts.</title>
        <authorList>
            <person name="Chouaia B."/>
            <person name="Gaiarsa S."/>
            <person name="Crotti E."/>
            <person name="Comandatore F."/>
            <person name="Degli Esposti M."/>
            <person name="Ricci I."/>
            <person name="Alma A."/>
            <person name="Favia G."/>
            <person name="Bandi C."/>
            <person name="Daffonchio D."/>
        </authorList>
    </citation>
    <scope>NUCLEOTIDE SEQUENCE [LARGE SCALE GENOMIC DNA]</scope>
    <source>
        <strain evidence="1 2">SF2.1</strain>
    </source>
</reference>
<accession>A0A060QFZ6</accession>
<name>A0A060QFZ6_9PROT</name>
<dbReference type="AlphaFoldDB" id="A0A060QFZ6"/>
<evidence type="ECO:0000313" key="2">
    <source>
        <dbReference type="Proteomes" id="UP000027583"/>
    </source>
</evidence>
<dbReference type="EMBL" id="CBLX010000009">
    <property type="protein sequence ID" value="CDG39608.1"/>
    <property type="molecule type" value="Genomic_DNA"/>
</dbReference>
<proteinExistence type="predicted"/>
<organism evidence="1 2">
    <name type="scientific">Asaia bogorensis</name>
    <dbReference type="NCBI Taxonomy" id="91915"/>
    <lineage>
        <taxon>Bacteria</taxon>
        <taxon>Pseudomonadati</taxon>
        <taxon>Pseudomonadota</taxon>
        <taxon>Alphaproteobacteria</taxon>
        <taxon>Acetobacterales</taxon>
        <taxon>Acetobacteraceae</taxon>
        <taxon>Asaia</taxon>
    </lineage>
</organism>
<sequence length="72" mass="8174">MDDTTTTTHEHDKPLVEADERRFTQRLDTPVIALDIMRAARLWSVLHPHATVQTRQRLVEQFAAAVGVVVVI</sequence>
<dbReference type="Proteomes" id="UP000027583">
    <property type="component" value="Unassembled WGS sequence"/>
</dbReference>
<dbReference type="RefSeq" id="WP_152530096.1">
    <property type="nucleotide sequence ID" value="NZ_CBLX010000009.1"/>
</dbReference>
<evidence type="ECO:0000313" key="1">
    <source>
        <dbReference type="EMBL" id="CDG39608.1"/>
    </source>
</evidence>
<reference evidence="1 2" key="2">
    <citation type="journal article" date="2014" name="PLoS ONE">
        <title>Evolution of mitochondria reconstructed from the energy metabolism of living bacteria.</title>
        <authorList>
            <person name="Degli Esposti M."/>
            <person name="Chouaia B."/>
            <person name="Comandatore F."/>
            <person name="Crotti E."/>
            <person name="Sassera D."/>
            <person name="Lievens P.M."/>
            <person name="Daffonchio D."/>
            <person name="Bandi C."/>
        </authorList>
    </citation>
    <scope>NUCLEOTIDE SEQUENCE [LARGE SCALE GENOMIC DNA]</scope>
    <source>
        <strain evidence="1 2">SF2.1</strain>
    </source>
</reference>
<comment type="caution">
    <text evidence="1">The sequence shown here is derived from an EMBL/GenBank/DDBJ whole genome shotgun (WGS) entry which is preliminary data.</text>
</comment>